<dbReference type="Gene3D" id="3.20.20.100">
    <property type="entry name" value="NADP-dependent oxidoreductase domain"/>
    <property type="match status" value="1"/>
</dbReference>
<organism evidence="8 9">
    <name type="scientific">Lactobacillus gasseri</name>
    <dbReference type="NCBI Taxonomy" id="1596"/>
    <lineage>
        <taxon>Bacteria</taxon>
        <taxon>Bacillati</taxon>
        <taxon>Bacillota</taxon>
        <taxon>Bacilli</taxon>
        <taxon>Lactobacillales</taxon>
        <taxon>Lactobacillaceae</taxon>
        <taxon>Lactobacillus</taxon>
    </lineage>
</organism>
<dbReference type="GO" id="GO:0016616">
    <property type="term" value="F:oxidoreductase activity, acting on the CH-OH group of donors, NAD or NADP as acceptor"/>
    <property type="evidence" value="ECO:0007669"/>
    <property type="project" value="UniProtKB-ARBA"/>
</dbReference>
<feature type="binding site" evidence="5">
    <location>
        <position position="110"/>
    </location>
    <ligand>
        <name>substrate</name>
    </ligand>
</feature>
<dbReference type="PRINTS" id="PR00069">
    <property type="entry name" value="ALDKETRDTASE"/>
</dbReference>
<comment type="caution">
    <text evidence="8">The sequence shown here is derived from an EMBL/GenBank/DDBJ whole genome shotgun (WGS) entry which is preliminary data.</text>
</comment>
<dbReference type="EMBL" id="BEXJ01000001">
    <property type="protein sequence ID" value="GBA95210.1"/>
    <property type="molecule type" value="Genomic_DNA"/>
</dbReference>
<feature type="domain" description="NADP-dependent oxidoreductase" evidence="7">
    <location>
        <begin position="29"/>
        <end position="261"/>
    </location>
</feature>
<dbReference type="PROSITE" id="PS00798">
    <property type="entry name" value="ALDOKETO_REDUCTASE_1"/>
    <property type="match status" value="1"/>
</dbReference>
<proteinExistence type="inferred from homology"/>
<comment type="similarity">
    <text evidence="1">Belongs to the aldo/keto reductase family.</text>
</comment>
<evidence type="ECO:0000256" key="4">
    <source>
        <dbReference type="PIRSR" id="PIRSR000097-1"/>
    </source>
</evidence>
<evidence type="ECO:0000256" key="5">
    <source>
        <dbReference type="PIRSR" id="PIRSR000097-2"/>
    </source>
</evidence>
<gene>
    <name evidence="8" type="ORF">LJCM1025_03860</name>
</gene>
<feature type="active site" description="Proton donor" evidence="4">
    <location>
        <position position="52"/>
    </location>
</feature>
<evidence type="ECO:0000256" key="6">
    <source>
        <dbReference type="PIRSR" id="PIRSR000097-3"/>
    </source>
</evidence>
<evidence type="ECO:0000256" key="1">
    <source>
        <dbReference type="ARBA" id="ARBA00007905"/>
    </source>
</evidence>
<dbReference type="PANTHER" id="PTHR43827">
    <property type="entry name" value="2,5-DIKETO-D-GLUCONIC ACID REDUCTASE"/>
    <property type="match status" value="1"/>
</dbReference>
<evidence type="ECO:0000313" key="9">
    <source>
        <dbReference type="Proteomes" id="UP000250668"/>
    </source>
</evidence>
<evidence type="ECO:0000256" key="3">
    <source>
        <dbReference type="ARBA" id="ARBA00023002"/>
    </source>
</evidence>
<dbReference type="RefSeq" id="WP_095669707.1">
    <property type="nucleotide sequence ID" value="NZ_BEXJ01000001.1"/>
</dbReference>
<sequence>MNKIPTFKLNDGTEIPSFGFGVFQIPADGSTYKAVLEALKLGYRHIDTAAAYFNEAEVGKAIKNSGILRNEIWVTSKLWLQDYAYEDAKKAIDTSLNKLGLDYIDLYLIHQLYGKVDEAWKAMEEAKEAGKIRSIGVSNMTPKLWNKWVPKFATMPSVNQVQFNPYFQQRELREIMADAHVTLEAWAPLGQGNHNLFEEPILKAMAEKYGKDVGQIILRFEHQEGVVVFPKSVHEARIKSNKDIFDFELTSDEMDAIRGLDKNGEGMHDPDAPGVEEMLLNAFDIHAND</sequence>
<dbReference type="Pfam" id="PF00248">
    <property type="entry name" value="Aldo_ket_red"/>
    <property type="match status" value="1"/>
</dbReference>
<dbReference type="SUPFAM" id="SSF51430">
    <property type="entry name" value="NAD(P)-linked oxidoreductase"/>
    <property type="match status" value="1"/>
</dbReference>
<dbReference type="AlphaFoldDB" id="A0AB33ZUQ6"/>
<name>A0AB33ZUQ6_LACGS</name>
<evidence type="ECO:0000259" key="7">
    <source>
        <dbReference type="Pfam" id="PF00248"/>
    </source>
</evidence>
<reference evidence="8 9" key="1">
    <citation type="journal article" date="2018" name="Int. J. Syst. Evol. Microbiol.">
        <title>Lactobacillus paragasseri sp. nov., a sister taxon of Lactobacillus gasseri, based on whole-genome sequence analyses.</title>
        <authorList>
            <person name="Tanizawa Y."/>
            <person name="Tada I."/>
            <person name="Kobayashi H."/>
            <person name="Endo A."/>
            <person name="Maeno S."/>
            <person name="Toyoda A."/>
            <person name="Arita M."/>
            <person name="Nakamura Y."/>
            <person name="Sakamoto M."/>
            <person name="Ohkuma M."/>
            <person name="Tohno M."/>
        </authorList>
    </citation>
    <scope>NUCLEOTIDE SEQUENCE [LARGE SCALE GENOMIC DNA]</scope>
    <source>
        <strain evidence="8 9">JCM 1025</strain>
    </source>
</reference>
<keyword evidence="2" id="KW-0521">NADP</keyword>
<dbReference type="InterPro" id="IPR036812">
    <property type="entry name" value="NAD(P)_OxRdtase_dom_sf"/>
</dbReference>
<feature type="site" description="Lowers pKa of active site Tyr" evidence="6">
    <location>
        <position position="77"/>
    </location>
</feature>
<dbReference type="FunFam" id="3.20.20.100:FF:000015">
    <property type="entry name" value="Oxidoreductase, aldo/keto reductase family"/>
    <property type="match status" value="1"/>
</dbReference>
<dbReference type="Proteomes" id="UP000250668">
    <property type="component" value="Unassembled WGS sequence"/>
</dbReference>
<keyword evidence="3" id="KW-0560">Oxidoreductase</keyword>
<dbReference type="PANTHER" id="PTHR43827:SF3">
    <property type="entry name" value="NADP-DEPENDENT OXIDOREDUCTASE DOMAIN-CONTAINING PROTEIN"/>
    <property type="match status" value="1"/>
</dbReference>
<dbReference type="InterPro" id="IPR018170">
    <property type="entry name" value="Aldo/ket_reductase_CS"/>
</dbReference>
<evidence type="ECO:0000256" key="2">
    <source>
        <dbReference type="ARBA" id="ARBA00022857"/>
    </source>
</evidence>
<dbReference type="PIRSF" id="PIRSF000097">
    <property type="entry name" value="AKR"/>
    <property type="match status" value="1"/>
</dbReference>
<protein>
    <submittedName>
        <fullName evidence="8">Oxidoreductase</fullName>
    </submittedName>
</protein>
<evidence type="ECO:0000313" key="8">
    <source>
        <dbReference type="EMBL" id="GBA95210.1"/>
    </source>
</evidence>
<dbReference type="InterPro" id="IPR020471">
    <property type="entry name" value="AKR"/>
</dbReference>
<accession>A0AB33ZUQ6</accession>
<dbReference type="InterPro" id="IPR023210">
    <property type="entry name" value="NADP_OxRdtase_dom"/>
</dbReference>
<dbReference type="CDD" id="cd19133">
    <property type="entry name" value="AKR_AKR5F1"/>
    <property type="match status" value="1"/>
</dbReference>